<evidence type="ECO:0000313" key="1">
    <source>
        <dbReference type="Proteomes" id="UP000887565"/>
    </source>
</evidence>
<dbReference type="Proteomes" id="UP000887565">
    <property type="component" value="Unplaced"/>
</dbReference>
<sequence length="343" mass="39784">MDRKLRNEECYESWVGLMGHQTTNEIVFFRNYLPIRITNGTVKTVLITDREFDFRNLTPNTIHVYCWRHLIDNVTRKITDLVPKNNDMRVDIVSDIETTIIIDSQIPTCDEIEDTDLIPEMRQKPPMDLSMLISNNLSNLEPEEDEEIIARLSDMDLSTLITNNLSNLEPEEDEEIIDRLSDVDDDALLNVSLKSKDAKPTFCECQVDKTVNRMLECDAQVAENCRITIKDKTIENLANKHLRKHKQICGQRHENGSTKCPGIRTYFAPTFTMQQLLMLPPIYLCNAPFNDVFALPTELTFNRRRYHLLSVIVYNSNHFACIVLRPGTSSKEYYLCDDLQEKM</sequence>
<dbReference type="AlphaFoldDB" id="A0A915K4B2"/>
<evidence type="ECO:0000313" key="2">
    <source>
        <dbReference type="WBParaSite" id="nRc.2.0.1.t33605-RA"/>
    </source>
</evidence>
<dbReference type="WBParaSite" id="nRc.2.0.1.t33605-RA">
    <property type="protein sequence ID" value="nRc.2.0.1.t33605-RA"/>
    <property type="gene ID" value="nRc.2.0.1.g33605"/>
</dbReference>
<organism evidence="1 2">
    <name type="scientific">Romanomermis culicivorax</name>
    <name type="common">Nematode worm</name>
    <dbReference type="NCBI Taxonomy" id="13658"/>
    <lineage>
        <taxon>Eukaryota</taxon>
        <taxon>Metazoa</taxon>
        <taxon>Ecdysozoa</taxon>
        <taxon>Nematoda</taxon>
        <taxon>Enoplea</taxon>
        <taxon>Dorylaimia</taxon>
        <taxon>Mermithida</taxon>
        <taxon>Mermithoidea</taxon>
        <taxon>Mermithidae</taxon>
        <taxon>Romanomermis</taxon>
    </lineage>
</organism>
<protein>
    <submittedName>
        <fullName evidence="2">Uncharacterized protein</fullName>
    </submittedName>
</protein>
<reference evidence="2" key="1">
    <citation type="submission" date="2022-11" db="UniProtKB">
        <authorList>
            <consortium name="WormBaseParasite"/>
        </authorList>
    </citation>
    <scope>IDENTIFICATION</scope>
</reference>
<proteinExistence type="predicted"/>
<name>A0A915K4B2_ROMCU</name>
<accession>A0A915K4B2</accession>
<keyword evidence="1" id="KW-1185">Reference proteome</keyword>